<dbReference type="Proteomes" id="UP001180020">
    <property type="component" value="Unassembled WGS sequence"/>
</dbReference>
<proteinExistence type="predicted"/>
<evidence type="ECO:0000256" key="2">
    <source>
        <dbReference type="SAM" id="SignalP"/>
    </source>
</evidence>
<feature type="chain" id="PRO_5043911413" evidence="2">
    <location>
        <begin position="20"/>
        <end position="163"/>
    </location>
</feature>
<dbReference type="Pfam" id="PF01190">
    <property type="entry name" value="Pollen_Ole_e_1"/>
    <property type="match status" value="1"/>
</dbReference>
<evidence type="ECO:0000313" key="3">
    <source>
        <dbReference type="EMBL" id="KAK1285898.1"/>
    </source>
</evidence>
<feature type="signal peptide" evidence="2">
    <location>
        <begin position="1"/>
        <end position="19"/>
    </location>
</feature>
<reference evidence="3" key="2">
    <citation type="submission" date="2023-06" db="EMBL/GenBank/DDBJ databases">
        <authorList>
            <person name="Ma L."/>
            <person name="Liu K.-W."/>
            <person name="Li Z."/>
            <person name="Hsiao Y.-Y."/>
            <person name="Qi Y."/>
            <person name="Fu T."/>
            <person name="Tang G."/>
            <person name="Zhang D."/>
            <person name="Sun W.-H."/>
            <person name="Liu D.-K."/>
            <person name="Li Y."/>
            <person name="Chen G.-Z."/>
            <person name="Liu X.-D."/>
            <person name="Liao X.-Y."/>
            <person name="Jiang Y.-T."/>
            <person name="Yu X."/>
            <person name="Hao Y."/>
            <person name="Huang J."/>
            <person name="Zhao X.-W."/>
            <person name="Ke S."/>
            <person name="Chen Y.-Y."/>
            <person name="Wu W.-L."/>
            <person name="Hsu J.-L."/>
            <person name="Lin Y.-F."/>
            <person name="Huang M.-D."/>
            <person name="Li C.-Y."/>
            <person name="Huang L."/>
            <person name="Wang Z.-W."/>
            <person name="Zhao X."/>
            <person name="Zhong W.-Y."/>
            <person name="Peng D.-H."/>
            <person name="Ahmad S."/>
            <person name="Lan S."/>
            <person name="Zhang J.-S."/>
            <person name="Tsai W.-C."/>
            <person name="Van De Peer Y."/>
            <person name="Liu Z.-J."/>
        </authorList>
    </citation>
    <scope>NUCLEOTIDE SEQUENCE</scope>
    <source>
        <strain evidence="3">CP</strain>
        <tissue evidence="3">Leaves</tissue>
    </source>
</reference>
<gene>
    <name evidence="3" type="ORF">QJS10_CPB20g00250</name>
</gene>
<dbReference type="PANTHER" id="PTHR33470:SF4">
    <property type="entry name" value="OS01G0164025 PROTEIN"/>
    <property type="match status" value="1"/>
</dbReference>
<reference evidence="3" key="1">
    <citation type="journal article" date="2023" name="Nat. Commun.">
        <title>Diploid and tetraploid genomes of Acorus and the evolution of monocots.</title>
        <authorList>
            <person name="Ma L."/>
            <person name="Liu K.W."/>
            <person name="Li Z."/>
            <person name="Hsiao Y.Y."/>
            <person name="Qi Y."/>
            <person name="Fu T."/>
            <person name="Tang G.D."/>
            <person name="Zhang D."/>
            <person name="Sun W.H."/>
            <person name="Liu D.K."/>
            <person name="Li Y."/>
            <person name="Chen G.Z."/>
            <person name="Liu X.D."/>
            <person name="Liao X.Y."/>
            <person name="Jiang Y.T."/>
            <person name="Yu X."/>
            <person name="Hao Y."/>
            <person name="Huang J."/>
            <person name="Zhao X.W."/>
            <person name="Ke S."/>
            <person name="Chen Y.Y."/>
            <person name="Wu W.L."/>
            <person name="Hsu J.L."/>
            <person name="Lin Y.F."/>
            <person name="Huang M.D."/>
            <person name="Li C.Y."/>
            <person name="Huang L."/>
            <person name="Wang Z.W."/>
            <person name="Zhao X."/>
            <person name="Zhong W.Y."/>
            <person name="Peng D.H."/>
            <person name="Ahmad S."/>
            <person name="Lan S."/>
            <person name="Zhang J.S."/>
            <person name="Tsai W.C."/>
            <person name="Van de Peer Y."/>
            <person name="Liu Z.J."/>
        </authorList>
    </citation>
    <scope>NUCLEOTIDE SEQUENCE</scope>
    <source>
        <strain evidence="3">CP</strain>
    </source>
</reference>
<dbReference type="EMBL" id="JAUJYO010000020">
    <property type="protein sequence ID" value="KAK1285898.1"/>
    <property type="molecule type" value="Genomic_DNA"/>
</dbReference>
<evidence type="ECO:0000313" key="4">
    <source>
        <dbReference type="Proteomes" id="UP001180020"/>
    </source>
</evidence>
<dbReference type="PANTHER" id="PTHR33470">
    <property type="entry name" value="OS01G0164075 PROTEIN"/>
    <property type="match status" value="1"/>
</dbReference>
<organism evidence="3 4">
    <name type="scientific">Acorus calamus</name>
    <name type="common">Sweet flag</name>
    <dbReference type="NCBI Taxonomy" id="4465"/>
    <lineage>
        <taxon>Eukaryota</taxon>
        <taxon>Viridiplantae</taxon>
        <taxon>Streptophyta</taxon>
        <taxon>Embryophyta</taxon>
        <taxon>Tracheophyta</taxon>
        <taxon>Spermatophyta</taxon>
        <taxon>Magnoliopsida</taxon>
        <taxon>Liliopsida</taxon>
        <taxon>Acoraceae</taxon>
        <taxon>Acorus</taxon>
    </lineage>
</organism>
<accession>A0AAV9CA12</accession>
<sequence>MSNTHRQILLLLSLLPSLALTFRHPETTPTPPLRRQSAASCAYIGSWSLTSSKPISSAKVGIACKDHKNRVGFYQSFKTDNNGYFYAPLKGLVVKDVVKACSVKLLASADQGCNVLTNVNDGIGGAPLRFEKRLLLGGKSYAVYAAGPLAFRPATCAPVVHKW</sequence>
<dbReference type="AlphaFoldDB" id="A0AAV9CA12"/>
<name>A0AAV9CA12_ACOCL</name>
<keyword evidence="4" id="KW-1185">Reference proteome</keyword>
<evidence type="ECO:0000256" key="1">
    <source>
        <dbReference type="ARBA" id="ARBA00022729"/>
    </source>
</evidence>
<comment type="caution">
    <text evidence="3">The sequence shown here is derived from an EMBL/GenBank/DDBJ whole genome shotgun (WGS) entry which is preliminary data.</text>
</comment>
<protein>
    <submittedName>
        <fullName evidence="3">Uncharacterized protein</fullName>
    </submittedName>
</protein>
<keyword evidence="1 2" id="KW-0732">Signal</keyword>
<dbReference type="GO" id="GO:0071944">
    <property type="term" value="C:cell periphery"/>
    <property type="evidence" value="ECO:0007669"/>
    <property type="project" value="TreeGrafter"/>
</dbReference>